<reference evidence="7 8" key="1">
    <citation type="journal article" date="2015" name="Nature">
        <title>rRNA introns, odd ribosomes, and small enigmatic genomes across a large radiation of phyla.</title>
        <authorList>
            <person name="Brown C.T."/>
            <person name="Hug L.A."/>
            <person name="Thomas B.C."/>
            <person name="Sharon I."/>
            <person name="Castelle C.J."/>
            <person name="Singh A."/>
            <person name="Wilkins M.J."/>
            <person name="Williams K.H."/>
            <person name="Banfield J.F."/>
        </authorList>
    </citation>
    <scope>NUCLEOTIDE SEQUENCE [LARGE SCALE GENOMIC DNA]</scope>
</reference>
<dbReference type="EMBL" id="LCFB01000006">
    <property type="protein sequence ID" value="KKS85626.1"/>
    <property type="molecule type" value="Genomic_DNA"/>
</dbReference>
<comment type="subcellular location">
    <subcellularLocation>
        <location evidence="1">Membrane</location>
        <topology evidence="1">Multi-pass membrane protein</topology>
    </subcellularLocation>
</comment>
<dbReference type="Proteomes" id="UP000034543">
    <property type="component" value="Unassembled WGS sequence"/>
</dbReference>
<evidence type="ECO:0000313" key="7">
    <source>
        <dbReference type="EMBL" id="KKS85626.1"/>
    </source>
</evidence>
<dbReference type="Pfam" id="PF04893">
    <property type="entry name" value="Yip1"/>
    <property type="match status" value="1"/>
</dbReference>
<gene>
    <name evidence="7" type="ORF">UV59_C0006G0082</name>
</gene>
<feature type="transmembrane region" description="Helical" evidence="5">
    <location>
        <begin position="176"/>
        <end position="200"/>
    </location>
</feature>
<feature type="domain" description="Yip1" evidence="6">
    <location>
        <begin position="18"/>
        <end position="188"/>
    </location>
</feature>
<evidence type="ECO:0000256" key="4">
    <source>
        <dbReference type="ARBA" id="ARBA00023136"/>
    </source>
</evidence>
<evidence type="ECO:0000256" key="3">
    <source>
        <dbReference type="ARBA" id="ARBA00022989"/>
    </source>
</evidence>
<keyword evidence="3 5" id="KW-1133">Transmembrane helix</keyword>
<proteinExistence type="predicted"/>
<keyword evidence="4 5" id="KW-0472">Membrane</keyword>
<keyword evidence="2 5" id="KW-0812">Transmembrane</keyword>
<evidence type="ECO:0000256" key="5">
    <source>
        <dbReference type="SAM" id="Phobius"/>
    </source>
</evidence>
<protein>
    <recommendedName>
        <fullName evidence="6">Yip1 domain-containing protein</fullName>
    </recommendedName>
</protein>
<accession>A0A0G1ERE6</accession>
<evidence type="ECO:0000259" key="6">
    <source>
        <dbReference type="Pfam" id="PF04893"/>
    </source>
</evidence>
<dbReference type="STRING" id="1618436.UV59_C0006G0082"/>
<name>A0A0G1ERE6_9BACT</name>
<feature type="transmembrane region" description="Helical" evidence="5">
    <location>
        <begin position="141"/>
        <end position="164"/>
    </location>
</feature>
<feature type="transmembrane region" description="Helical" evidence="5">
    <location>
        <begin position="35"/>
        <end position="52"/>
    </location>
</feature>
<feature type="transmembrane region" description="Helical" evidence="5">
    <location>
        <begin position="107"/>
        <end position="129"/>
    </location>
</feature>
<evidence type="ECO:0000256" key="1">
    <source>
        <dbReference type="ARBA" id="ARBA00004141"/>
    </source>
</evidence>
<dbReference type="AlphaFoldDB" id="A0A0G1ERE6"/>
<dbReference type="GO" id="GO:0016020">
    <property type="term" value="C:membrane"/>
    <property type="evidence" value="ECO:0007669"/>
    <property type="project" value="UniProtKB-SubCell"/>
</dbReference>
<feature type="transmembrane region" description="Helical" evidence="5">
    <location>
        <begin position="73"/>
        <end position="95"/>
    </location>
</feature>
<organism evidence="7 8">
    <name type="scientific">Candidatus Gottesmanbacteria bacterium GW2011_GWA1_43_11</name>
    <dbReference type="NCBI Taxonomy" id="1618436"/>
    <lineage>
        <taxon>Bacteria</taxon>
        <taxon>Candidatus Gottesmaniibacteriota</taxon>
    </lineage>
</organism>
<sequence length="205" mass="23515">MTINNILHLLISFLKNVWGSIQSPYATYRKIVSEDPYQLLIIFSLIAGYFFLVSPLKLHTLHPFLLTINASRLFTTVIALYLGICFLLLGLGKMFGGTQELRGVLMAWGYSLVPTLVWFFTTSVMYVFLPPPRTETILGRGFSLLYLTFSLSLFFWKGLLYYLTLRFALKFDLKKIILASLVFFPLLGVTSYFLYILGIFKVPFV</sequence>
<evidence type="ECO:0000256" key="2">
    <source>
        <dbReference type="ARBA" id="ARBA00022692"/>
    </source>
</evidence>
<dbReference type="InterPro" id="IPR006977">
    <property type="entry name" value="Yip1_dom"/>
</dbReference>
<comment type="caution">
    <text evidence="7">The sequence shown here is derived from an EMBL/GenBank/DDBJ whole genome shotgun (WGS) entry which is preliminary data.</text>
</comment>
<evidence type="ECO:0000313" key="8">
    <source>
        <dbReference type="Proteomes" id="UP000034543"/>
    </source>
</evidence>